<proteinExistence type="inferred from homology"/>
<dbReference type="InterPro" id="IPR037232">
    <property type="entry name" value="NADH_quin_OxRdtase_su_C/D-like"/>
</dbReference>
<dbReference type="AlphaFoldDB" id="A0A2T2WMS7"/>
<dbReference type="Proteomes" id="UP000241848">
    <property type="component" value="Unassembled WGS sequence"/>
</dbReference>
<reference evidence="5 6" key="1">
    <citation type="journal article" date="2014" name="BMC Genomics">
        <title>Comparison of environmental and isolate Sulfobacillus genomes reveals diverse carbon, sulfur, nitrogen, and hydrogen metabolisms.</title>
        <authorList>
            <person name="Justice N.B."/>
            <person name="Norman A."/>
            <person name="Brown C.T."/>
            <person name="Singh A."/>
            <person name="Thomas B.C."/>
            <person name="Banfield J.F."/>
        </authorList>
    </citation>
    <scope>NUCLEOTIDE SEQUENCE [LARGE SCALE GENOMIC DNA]</scope>
    <source>
        <strain evidence="5">AMDSBA3</strain>
    </source>
</reference>
<dbReference type="InterPro" id="IPR010218">
    <property type="entry name" value="NADH_DH_suC"/>
</dbReference>
<dbReference type="SUPFAM" id="SSF143243">
    <property type="entry name" value="Nqo5-like"/>
    <property type="match status" value="1"/>
</dbReference>
<comment type="similarity">
    <text evidence="1">Belongs to the complex I 30 kDa subunit family.</text>
</comment>
<dbReference type="EMBL" id="PXYV01000005">
    <property type="protein sequence ID" value="PSR23541.1"/>
    <property type="molecule type" value="Genomic_DNA"/>
</dbReference>
<evidence type="ECO:0000313" key="5">
    <source>
        <dbReference type="EMBL" id="PSR23541.1"/>
    </source>
</evidence>
<evidence type="ECO:0000256" key="2">
    <source>
        <dbReference type="ARBA" id="ARBA00022448"/>
    </source>
</evidence>
<keyword evidence="2" id="KW-0813">Transport</keyword>
<dbReference type="Gene3D" id="3.30.460.80">
    <property type="entry name" value="NADH:ubiquinone oxidoreductase, 30kDa subunit"/>
    <property type="match status" value="1"/>
</dbReference>
<dbReference type="PANTHER" id="PTHR10884">
    <property type="entry name" value="NADH DEHYDROGENASE UBIQUINONE IRON-SULFUR PROTEIN 3"/>
    <property type="match status" value="1"/>
</dbReference>
<protein>
    <recommendedName>
        <fullName evidence="3">NAD(P)H dehydrogenase subunit J</fullName>
    </recommendedName>
</protein>
<evidence type="ECO:0000313" key="6">
    <source>
        <dbReference type="Proteomes" id="UP000241848"/>
    </source>
</evidence>
<name>A0A2T2WMS7_9FIRM</name>
<dbReference type="PANTHER" id="PTHR10884:SF14">
    <property type="entry name" value="NADH DEHYDROGENASE [UBIQUINONE] IRON-SULFUR PROTEIN 3, MITOCHONDRIAL"/>
    <property type="match status" value="1"/>
</dbReference>
<dbReference type="GO" id="GO:0016651">
    <property type="term" value="F:oxidoreductase activity, acting on NAD(P)H"/>
    <property type="evidence" value="ECO:0007669"/>
    <property type="project" value="InterPro"/>
</dbReference>
<gene>
    <name evidence="5" type="ORF">C7B45_02705</name>
</gene>
<evidence type="ECO:0000256" key="3">
    <source>
        <dbReference type="ARBA" id="ARBA00031773"/>
    </source>
</evidence>
<comment type="caution">
    <text evidence="5">The sequence shown here is derived from an EMBL/GenBank/DDBJ whole genome shotgun (WGS) entry which is preliminary data.</text>
</comment>
<organism evidence="5 6">
    <name type="scientific">Sulfobacillus acidophilus</name>
    <dbReference type="NCBI Taxonomy" id="53633"/>
    <lineage>
        <taxon>Bacteria</taxon>
        <taxon>Bacillati</taxon>
        <taxon>Bacillota</taxon>
        <taxon>Clostridia</taxon>
        <taxon>Eubacteriales</taxon>
        <taxon>Clostridiales Family XVII. Incertae Sedis</taxon>
        <taxon>Sulfobacillus</taxon>
    </lineage>
</organism>
<evidence type="ECO:0000256" key="1">
    <source>
        <dbReference type="ARBA" id="ARBA00007569"/>
    </source>
</evidence>
<evidence type="ECO:0000259" key="4">
    <source>
        <dbReference type="Pfam" id="PF00329"/>
    </source>
</evidence>
<accession>A0A2T2WMS7</accession>
<sequence length="153" mass="17710">MMTNDVGIIERLKNHFAEGLETVTSIDQPTVIVPRGQLLAFAEHLKSVEGYVMFNDVLVVDWFPARPRFEVVYQVYQPETRQRFRFKSFVDESESMPTMTGVWAGANWPEREAFDLFGVVFDGHPDLTRIYLPDDWEGHPLRKDYPTGGNRID</sequence>
<dbReference type="NCBIfam" id="TIGR01961">
    <property type="entry name" value="NuoC_fam"/>
    <property type="match status" value="1"/>
</dbReference>
<dbReference type="Pfam" id="PF00329">
    <property type="entry name" value="Complex1_30kDa"/>
    <property type="match status" value="1"/>
</dbReference>
<dbReference type="InterPro" id="IPR001268">
    <property type="entry name" value="NADH_UbQ_OxRdtase_30kDa_su"/>
</dbReference>
<dbReference type="GO" id="GO:0008137">
    <property type="term" value="F:NADH dehydrogenase (ubiquinone) activity"/>
    <property type="evidence" value="ECO:0007669"/>
    <property type="project" value="InterPro"/>
</dbReference>
<feature type="domain" description="NADH:ubiquinone oxidoreductase 30kDa subunit" evidence="4">
    <location>
        <begin position="32"/>
        <end position="149"/>
    </location>
</feature>